<accession>A0A7V8FLL1</accession>
<name>A0A7V8FLL1_9BURK</name>
<dbReference type="EMBL" id="WNDQ01000059">
    <property type="protein sequence ID" value="KAF1019293.1"/>
    <property type="molecule type" value="Genomic_DNA"/>
</dbReference>
<sequence>MHHIIVYVDDADYAAHVLARTLGAPAENMHWTLVACAPRMTQRVSKWASHGSREKWRAKWASRLFADMAPLIDIGQGEVRQVVAREPLPELAVQLQAEHGEARIIDARKPKAPEHDREAAGGKWRVPGLLSAAFVLFSFGVFGFE</sequence>
<dbReference type="AlphaFoldDB" id="A0A7V8FLL1"/>
<protein>
    <submittedName>
        <fullName evidence="1">Uncharacterized protein</fullName>
    </submittedName>
</protein>
<gene>
    <name evidence="1" type="ORF">GAK30_03194</name>
</gene>
<organism evidence="1 2">
    <name type="scientific">Paracidovorax wautersii</name>
    <dbReference type="NCBI Taxonomy" id="1177982"/>
    <lineage>
        <taxon>Bacteria</taxon>
        <taxon>Pseudomonadati</taxon>
        <taxon>Pseudomonadota</taxon>
        <taxon>Betaproteobacteria</taxon>
        <taxon>Burkholderiales</taxon>
        <taxon>Comamonadaceae</taxon>
        <taxon>Paracidovorax</taxon>
    </lineage>
</organism>
<dbReference type="Proteomes" id="UP000461670">
    <property type="component" value="Unassembled WGS sequence"/>
</dbReference>
<comment type="caution">
    <text evidence="1">The sequence shown here is derived from an EMBL/GenBank/DDBJ whole genome shotgun (WGS) entry which is preliminary data.</text>
</comment>
<evidence type="ECO:0000313" key="1">
    <source>
        <dbReference type="EMBL" id="KAF1019293.1"/>
    </source>
</evidence>
<proteinExistence type="predicted"/>
<reference evidence="2" key="1">
    <citation type="journal article" date="2020" name="MBio">
        <title>Horizontal gene transfer to a defensive symbiont with a reduced genome amongst a multipartite beetle microbiome.</title>
        <authorList>
            <person name="Waterworth S.C."/>
            <person name="Florez L.V."/>
            <person name="Rees E.R."/>
            <person name="Hertweck C."/>
            <person name="Kaltenpoth M."/>
            <person name="Kwan J.C."/>
        </authorList>
    </citation>
    <scope>NUCLEOTIDE SEQUENCE [LARGE SCALE GENOMIC DNA]</scope>
</reference>
<evidence type="ECO:0000313" key="2">
    <source>
        <dbReference type="Proteomes" id="UP000461670"/>
    </source>
</evidence>